<keyword evidence="6" id="KW-1185">Reference proteome</keyword>
<dbReference type="EMBL" id="BAABAE010000003">
    <property type="protein sequence ID" value="GAA3740099.1"/>
    <property type="molecule type" value="Genomic_DNA"/>
</dbReference>
<feature type="domain" description="Exonuclease" evidence="4">
    <location>
        <begin position="4"/>
        <end position="179"/>
    </location>
</feature>
<dbReference type="SUPFAM" id="SSF53098">
    <property type="entry name" value="Ribonuclease H-like"/>
    <property type="match status" value="1"/>
</dbReference>
<dbReference type="CDD" id="cd06127">
    <property type="entry name" value="DEDDh"/>
    <property type="match status" value="1"/>
</dbReference>
<evidence type="ECO:0000313" key="6">
    <source>
        <dbReference type="Proteomes" id="UP001501004"/>
    </source>
</evidence>
<dbReference type="PANTHER" id="PTHR30231:SF4">
    <property type="entry name" value="PROTEIN NEN2"/>
    <property type="match status" value="1"/>
</dbReference>
<reference evidence="6" key="1">
    <citation type="journal article" date="2019" name="Int. J. Syst. Evol. Microbiol.">
        <title>The Global Catalogue of Microorganisms (GCM) 10K type strain sequencing project: providing services to taxonomists for standard genome sequencing and annotation.</title>
        <authorList>
            <consortium name="The Broad Institute Genomics Platform"/>
            <consortium name="The Broad Institute Genome Sequencing Center for Infectious Disease"/>
            <person name="Wu L."/>
            <person name="Ma J."/>
        </authorList>
    </citation>
    <scope>NUCLEOTIDE SEQUENCE [LARGE SCALE GENOMIC DNA]</scope>
    <source>
        <strain evidence="6">JCM 16949</strain>
    </source>
</reference>
<dbReference type="Proteomes" id="UP001501004">
    <property type="component" value="Unassembled WGS sequence"/>
</dbReference>
<keyword evidence="1" id="KW-0540">Nuclease</keyword>
<evidence type="ECO:0000256" key="2">
    <source>
        <dbReference type="ARBA" id="ARBA00022801"/>
    </source>
</evidence>
<evidence type="ECO:0000259" key="4">
    <source>
        <dbReference type="SMART" id="SM00479"/>
    </source>
</evidence>
<gene>
    <name evidence="5" type="ORF">GCM10022239_14670</name>
</gene>
<dbReference type="PANTHER" id="PTHR30231">
    <property type="entry name" value="DNA POLYMERASE III SUBUNIT EPSILON"/>
    <property type="match status" value="1"/>
</dbReference>
<proteinExistence type="predicted"/>
<name>A0ABP7FHY6_9MICO</name>
<dbReference type="InterPro" id="IPR036397">
    <property type="entry name" value="RNaseH_sf"/>
</dbReference>
<dbReference type="RefSeq" id="WP_344755251.1">
    <property type="nucleotide sequence ID" value="NZ_BAABAE010000003.1"/>
</dbReference>
<keyword evidence="3" id="KW-0269">Exonuclease</keyword>
<dbReference type="Gene3D" id="3.30.420.10">
    <property type="entry name" value="Ribonuclease H-like superfamily/Ribonuclease H"/>
    <property type="match status" value="1"/>
</dbReference>
<sequence>MAETLISVDVETAGPHPSGYSMLSIGACPVDDPANGFYVELKPVNDQMTTEALSIGGLTLEYLEANGVASDEAMQRFADWIAEIVPDGDTAVFVGFNAAFDWMFVCDYFQRFLGRNPFGHSAIDIKSYYLGMAGGTWAETSLRFLSPHYLDGRPLSHNALGDAQDQATLFTAIAADATTRRHPPTTKRRKK</sequence>
<dbReference type="InterPro" id="IPR013520">
    <property type="entry name" value="Ribonucl_H"/>
</dbReference>
<evidence type="ECO:0000256" key="3">
    <source>
        <dbReference type="ARBA" id="ARBA00022839"/>
    </source>
</evidence>
<evidence type="ECO:0000256" key="1">
    <source>
        <dbReference type="ARBA" id="ARBA00022722"/>
    </source>
</evidence>
<accession>A0ABP7FHY6</accession>
<evidence type="ECO:0000313" key="5">
    <source>
        <dbReference type="EMBL" id="GAA3740099.1"/>
    </source>
</evidence>
<comment type="caution">
    <text evidence="5">The sequence shown here is derived from an EMBL/GenBank/DDBJ whole genome shotgun (WGS) entry which is preliminary data.</text>
</comment>
<dbReference type="InterPro" id="IPR012337">
    <property type="entry name" value="RNaseH-like_sf"/>
</dbReference>
<organism evidence="5 6">
    <name type="scientific">Leifsonella bigeumensis</name>
    <dbReference type="NCBI Taxonomy" id="433643"/>
    <lineage>
        <taxon>Bacteria</taxon>
        <taxon>Bacillati</taxon>
        <taxon>Actinomycetota</taxon>
        <taxon>Actinomycetes</taxon>
        <taxon>Micrococcales</taxon>
        <taxon>Microbacteriaceae</taxon>
        <taxon>Leifsonella</taxon>
    </lineage>
</organism>
<protein>
    <recommendedName>
        <fullName evidence="4">Exonuclease domain-containing protein</fullName>
    </recommendedName>
</protein>
<dbReference type="Pfam" id="PF00929">
    <property type="entry name" value="RNase_T"/>
    <property type="match status" value="1"/>
</dbReference>
<dbReference type="SMART" id="SM00479">
    <property type="entry name" value="EXOIII"/>
    <property type="match status" value="1"/>
</dbReference>
<keyword evidence="2" id="KW-0378">Hydrolase</keyword>